<reference evidence="2" key="1">
    <citation type="submission" date="2016-10" db="EMBL/GenBank/DDBJ databases">
        <authorList>
            <person name="Varghese N."/>
            <person name="Submissions S."/>
        </authorList>
    </citation>
    <scope>NUCLEOTIDE SEQUENCE [LARGE SCALE GENOMIC DNA]</scope>
    <source>
        <strain evidence="2">DSM 24740</strain>
    </source>
</reference>
<dbReference type="STRING" id="478744.SAMN05444359_114119"/>
<dbReference type="AlphaFoldDB" id="A0A1H9IAY6"/>
<proteinExistence type="predicted"/>
<sequence>MVSSHLDASKFNGSYLANLEASRSIAGPSSVCSFPSWRLPYGFNPKAHQTFYLKSIAQMPQSFTLLFGAKNGDAESLSDELRAQLGITFEPRSSMYLGDYYHYEGPLADKFSVRENFVPGFGLAESDHREYQLLVYAYFFSGTEDERADKFLLMRDKLLAIEGLELIRDASLETDDDEEEDS</sequence>
<dbReference type="Proteomes" id="UP000199021">
    <property type="component" value="Unassembled WGS sequence"/>
</dbReference>
<evidence type="ECO:0000313" key="1">
    <source>
        <dbReference type="EMBL" id="SEQ71719.1"/>
    </source>
</evidence>
<evidence type="ECO:0000313" key="2">
    <source>
        <dbReference type="Proteomes" id="UP000199021"/>
    </source>
</evidence>
<keyword evidence="2" id="KW-1185">Reference proteome</keyword>
<dbReference type="InParanoid" id="A0A1H9IAY6"/>
<protein>
    <submittedName>
        <fullName evidence="1">Uncharacterized protein</fullName>
    </submittedName>
</protein>
<gene>
    <name evidence="1" type="ORF">SAMN05444359_114119</name>
</gene>
<accession>A0A1H9IAY6</accession>
<dbReference type="EMBL" id="FOFB01000014">
    <property type="protein sequence ID" value="SEQ71719.1"/>
    <property type="molecule type" value="Genomic_DNA"/>
</dbReference>
<name>A0A1H9IAY6_9BACT</name>
<organism evidence="1 2">
    <name type="scientific">Neolewinella agarilytica</name>
    <dbReference type="NCBI Taxonomy" id="478744"/>
    <lineage>
        <taxon>Bacteria</taxon>
        <taxon>Pseudomonadati</taxon>
        <taxon>Bacteroidota</taxon>
        <taxon>Saprospiria</taxon>
        <taxon>Saprospirales</taxon>
        <taxon>Lewinellaceae</taxon>
        <taxon>Neolewinella</taxon>
    </lineage>
</organism>